<dbReference type="EMBL" id="JAKELL010000026">
    <property type="protein sequence ID" value="KAH8991524.1"/>
    <property type="molecule type" value="Genomic_DNA"/>
</dbReference>
<evidence type="ECO:0000259" key="1">
    <source>
        <dbReference type="Pfam" id="PF12770"/>
    </source>
</evidence>
<sequence>MGPIPSDDGEKRYLLDLYICSYTPTLPSLLLVAQPDSSLPTVGGEIQVVRSLDAEVTSLISEAATPAAVIDGFHRHPFVHFACHGTLETGKPFEAGFELYGERLSLLEIVRSHLPTAEFAFLSACHTAEFTEGSVVEEGLHLAAAVQYCGFRSVVGTTWAMADEDGRDLAEHFYKALFSDPKREQGTPYHERSAKALRFAVKKLRRKRQITLERWVNFVHYGA</sequence>
<accession>A0AAD4QDK6</accession>
<name>A0AAD4QDK6_9AGAM</name>
<evidence type="ECO:0000313" key="2">
    <source>
        <dbReference type="EMBL" id="KAH8991524.1"/>
    </source>
</evidence>
<dbReference type="Pfam" id="PF12770">
    <property type="entry name" value="CHAT"/>
    <property type="match status" value="1"/>
</dbReference>
<keyword evidence="3" id="KW-1185">Reference proteome</keyword>
<evidence type="ECO:0000313" key="3">
    <source>
        <dbReference type="Proteomes" id="UP001201163"/>
    </source>
</evidence>
<organism evidence="2 3">
    <name type="scientific">Lactarius akahatsu</name>
    <dbReference type="NCBI Taxonomy" id="416441"/>
    <lineage>
        <taxon>Eukaryota</taxon>
        <taxon>Fungi</taxon>
        <taxon>Dikarya</taxon>
        <taxon>Basidiomycota</taxon>
        <taxon>Agaricomycotina</taxon>
        <taxon>Agaricomycetes</taxon>
        <taxon>Russulales</taxon>
        <taxon>Russulaceae</taxon>
        <taxon>Lactarius</taxon>
    </lineage>
</organism>
<reference evidence="2" key="1">
    <citation type="submission" date="2022-01" db="EMBL/GenBank/DDBJ databases">
        <title>Comparative genomics reveals a dynamic genome evolution in the ectomycorrhizal milk-cap (Lactarius) mushrooms.</title>
        <authorList>
            <consortium name="DOE Joint Genome Institute"/>
            <person name="Lebreton A."/>
            <person name="Tang N."/>
            <person name="Kuo A."/>
            <person name="LaButti K."/>
            <person name="Drula E."/>
            <person name="Barry K."/>
            <person name="Clum A."/>
            <person name="Lipzen A."/>
            <person name="Mousain D."/>
            <person name="Ng V."/>
            <person name="Wang R."/>
            <person name="Wang X."/>
            <person name="Dai Y."/>
            <person name="Henrissat B."/>
            <person name="Grigoriev I.V."/>
            <person name="Guerin-Laguette A."/>
            <person name="Yu F."/>
            <person name="Martin F.M."/>
        </authorList>
    </citation>
    <scope>NUCLEOTIDE SEQUENCE</scope>
    <source>
        <strain evidence="2">QP</strain>
    </source>
</reference>
<proteinExistence type="predicted"/>
<feature type="domain" description="CHAT" evidence="1">
    <location>
        <begin position="30"/>
        <end position="222"/>
    </location>
</feature>
<protein>
    <submittedName>
        <fullName evidence="2">CHAT domain-containing protein</fullName>
    </submittedName>
</protein>
<dbReference type="InterPro" id="IPR024983">
    <property type="entry name" value="CHAT_dom"/>
</dbReference>
<dbReference type="Proteomes" id="UP001201163">
    <property type="component" value="Unassembled WGS sequence"/>
</dbReference>
<dbReference type="AlphaFoldDB" id="A0AAD4QDK6"/>
<comment type="caution">
    <text evidence="2">The sequence shown here is derived from an EMBL/GenBank/DDBJ whole genome shotgun (WGS) entry which is preliminary data.</text>
</comment>
<gene>
    <name evidence="2" type="ORF">EDB92DRAFT_1993561</name>
</gene>